<dbReference type="PROSITE" id="PS51388">
    <property type="entry name" value="GED"/>
    <property type="match status" value="1"/>
</dbReference>
<dbReference type="SUPFAM" id="SSF52540">
    <property type="entry name" value="P-loop containing nucleoside triphosphate hydrolases"/>
    <property type="match status" value="1"/>
</dbReference>
<dbReference type="GO" id="GO:0005525">
    <property type="term" value="F:GTP binding"/>
    <property type="evidence" value="ECO:0007669"/>
    <property type="project" value="InterPro"/>
</dbReference>
<dbReference type="Gene3D" id="1.20.120.1240">
    <property type="entry name" value="Dynamin, middle domain"/>
    <property type="match status" value="1"/>
</dbReference>
<dbReference type="GO" id="GO:0005737">
    <property type="term" value="C:cytoplasm"/>
    <property type="evidence" value="ECO:0007669"/>
    <property type="project" value="TreeGrafter"/>
</dbReference>
<name>A0A1S9RFM1_PENBI</name>
<dbReference type="GO" id="GO:0003924">
    <property type="term" value="F:GTPase activity"/>
    <property type="evidence" value="ECO:0007669"/>
    <property type="project" value="InterPro"/>
</dbReference>
<dbReference type="InterPro" id="IPR027417">
    <property type="entry name" value="P-loop_NTPase"/>
</dbReference>
<dbReference type="PROSITE" id="PS51718">
    <property type="entry name" value="G_DYNAMIN_2"/>
    <property type="match status" value="1"/>
</dbReference>
<comment type="caution">
    <text evidence="6">The sequence shown here is derived from an EMBL/GenBank/DDBJ whole genome shotgun (WGS) entry which is preliminary data.</text>
</comment>
<dbReference type="CDD" id="cd08771">
    <property type="entry name" value="DLP_1"/>
    <property type="match status" value="1"/>
</dbReference>
<dbReference type="PRINTS" id="PR00195">
    <property type="entry name" value="DYNAMIN"/>
</dbReference>
<feature type="compositionally biased region" description="Polar residues" evidence="3">
    <location>
        <begin position="530"/>
        <end position="539"/>
    </location>
</feature>
<dbReference type="GO" id="GO:0005874">
    <property type="term" value="C:microtubule"/>
    <property type="evidence" value="ECO:0007669"/>
    <property type="project" value="TreeGrafter"/>
</dbReference>
<evidence type="ECO:0000259" key="5">
    <source>
        <dbReference type="PROSITE" id="PS51718"/>
    </source>
</evidence>
<accession>A0A1S9RFM1</accession>
<evidence type="ECO:0000256" key="1">
    <source>
        <dbReference type="ARBA" id="ARBA00022741"/>
    </source>
</evidence>
<dbReference type="Gene3D" id="3.40.50.300">
    <property type="entry name" value="P-loop containing nucleotide triphosphate hydrolases"/>
    <property type="match status" value="1"/>
</dbReference>
<dbReference type="InterPro" id="IPR022812">
    <property type="entry name" value="Dynamin"/>
</dbReference>
<keyword evidence="1" id="KW-0547">Nucleotide-binding</keyword>
<evidence type="ECO:0000313" key="6">
    <source>
        <dbReference type="EMBL" id="OOQ84215.1"/>
    </source>
</evidence>
<dbReference type="GO" id="GO:0005886">
    <property type="term" value="C:plasma membrane"/>
    <property type="evidence" value="ECO:0007669"/>
    <property type="project" value="TreeGrafter"/>
</dbReference>
<dbReference type="InterPro" id="IPR001401">
    <property type="entry name" value="Dynamin_GTPase"/>
</dbReference>
<dbReference type="EMBL" id="LJBN01000183">
    <property type="protein sequence ID" value="OOQ84215.1"/>
    <property type="molecule type" value="Genomic_DNA"/>
</dbReference>
<dbReference type="Proteomes" id="UP000190744">
    <property type="component" value="Unassembled WGS sequence"/>
</dbReference>
<dbReference type="AlphaFoldDB" id="A0A1S9RFM1"/>
<gene>
    <name evidence="6" type="ORF">PEBR_33689</name>
</gene>
<feature type="region of interest" description="Disordered" evidence="3">
    <location>
        <begin position="518"/>
        <end position="539"/>
    </location>
</feature>
<dbReference type="InterPro" id="IPR020850">
    <property type="entry name" value="GED_dom"/>
</dbReference>
<dbReference type="Pfam" id="PF00350">
    <property type="entry name" value="Dynamin_N"/>
    <property type="match status" value="1"/>
</dbReference>
<dbReference type="PANTHER" id="PTHR11566">
    <property type="entry name" value="DYNAMIN"/>
    <property type="match status" value="1"/>
</dbReference>
<evidence type="ECO:0000256" key="3">
    <source>
        <dbReference type="SAM" id="MobiDB-lite"/>
    </source>
</evidence>
<dbReference type="SMART" id="SM00053">
    <property type="entry name" value="DYNc"/>
    <property type="match status" value="1"/>
</dbReference>
<dbReference type="Pfam" id="PF01031">
    <property type="entry name" value="Dynamin_M"/>
    <property type="match status" value="1"/>
</dbReference>
<dbReference type="InterPro" id="IPR045063">
    <property type="entry name" value="Dynamin_N"/>
</dbReference>
<dbReference type="GO" id="GO:0008017">
    <property type="term" value="F:microtubule binding"/>
    <property type="evidence" value="ECO:0007669"/>
    <property type="project" value="TreeGrafter"/>
</dbReference>
<dbReference type="InterPro" id="IPR030381">
    <property type="entry name" value="G_DYNAMIN_dom"/>
</dbReference>
<feature type="region of interest" description="Disordered" evidence="3">
    <location>
        <begin position="1"/>
        <end position="20"/>
    </location>
</feature>
<protein>
    <submittedName>
        <fullName evidence="6">Dynamin family protein</fullName>
    </submittedName>
</protein>
<evidence type="ECO:0000256" key="2">
    <source>
        <dbReference type="ARBA" id="ARBA00023134"/>
    </source>
</evidence>
<proteinExistence type="predicted"/>
<dbReference type="InterPro" id="IPR000375">
    <property type="entry name" value="Dynamin_stalk"/>
</dbReference>
<reference evidence="7" key="1">
    <citation type="submission" date="2015-09" db="EMBL/GenBank/DDBJ databases">
        <authorList>
            <person name="Fill T.P."/>
            <person name="Baretta J.F."/>
            <person name="de Almeida L.G."/>
            <person name="Rocha M."/>
            <person name="de Souza D.H."/>
            <person name="Malavazi I."/>
            <person name="Cerdeira L.T."/>
            <person name="Hong H."/>
            <person name="Samborskyy M."/>
            <person name="de Vasconcelos A.T."/>
            <person name="Leadlay P."/>
            <person name="Rodrigues-Filho E."/>
        </authorList>
    </citation>
    <scope>NUCLEOTIDE SEQUENCE [LARGE SCALE GENOMIC DNA]</scope>
    <source>
        <strain evidence="7">LaBioMMi 136</strain>
    </source>
</reference>
<feature type="domain" description="GED" evidence="4">
    <location>
        <begin position="727"/>
        <end position="820"/>
    </location>
</feature>
<dbReference type="GO" id="GO:0031623">
    <property type="term" value="P:receptor internalization"/>
    <property type="evidence" value="ECO:0007669"/>
    <property type="project" value="TreeGrafter"/>
</dbReference>
<evidence type="ECO:0000313" key="7">
    <source>
        <dbReference type="Proteomes" id="UP000190744"/>
    </source>
</evidence>
<dbReference type="PANTHER" id="PTHR11566:SF131">
    <property type="entry name" value="GTPASE, PUTATIVE (AFU_ORTHOLOGUE AFUA_6G07630)-RELATED"/>
    <property type="match status" value="1"/>
</dbReference>
<organism evidence="6 7">
    <name type="scientific">Penicillium brasilianum</name>
    <dbReference type="NCBI Taxonomy" id="104259"/>
    <lineage>
        <taxon>Eukaryota</taxon>
        <taxon>Fungi</taxon>
        <taxon>Dikarya</taxon>
        <taxon>Ascomycota</taxon>
        <taxon>Pezizomycotina</taxon>
        <taxon>Eurotiomycetes</taxon>
        <taxon>Eurotiomycetidae</taxon>
        <taxon>Eurotiales</taxon>
        <taxon>Aspergillaceae</taxon>
        <taxon>Penicillium</taxon>
    </lineage>
</organism>
<keyword evidence="2" id="KW-0342">GTP-binding</keyword>
<evidence type="ECO:0000259" key="4">
    <source>
        <dbReference type="PROSITE" id="PS51388"/>
    </source>
</evidence>
<feature type="domain" description="Dynamin-type G" evidence="5">
    <location>
        <begin position="82"/>
        <end position="405"/>
    </location>
</feature>
<sequence>MTRRVFSGPSQMTQPKKEYQAPSVANMHNDKPWTENSLFVEASSTAAASPQGENGFDVMTLDMTDLVRKIQELSHLGIEDNKIDLPKICVVGDQSTGKSSLIEGISEIQVPRSAGTCTRCPMEINLSESKPGEAWKCVIYLSRRYLYDPGKHMRAVPRKAQTLGPWVPIGGRDEEVFVTLTDKSNVKDAIKWAQIAILNPSSDSQIYVPGKNQGTDESTTVKFSPNVVRLDISAPGFPVLSFYDLPGVISQPEHDDEKYLVSLVENLVKYYVSQENCIVLLTLTMTDDATNSSAARLIRDIKSAKERTLGVLTKPDRISQMESFDQWKEILAGRKFKLGHGYFVVRNNQDPSVDHAKARLEEEAFFFSDPFWVGLHSQYQDRFGVRRLQTALSAILMDQIRKCLPSLIAKINEKASTIDNELKTLPDPPTENYQRILTEKVVTLGMKFRKVFDGGSCHGASSNMLQKYWIRLAMDFQKALAITKPTLITVTASDVEIKPEKMDADCDMIVVPSPARLKRKAPGSDARSPDVQNPVNLQPVNDHSYSTKDVFDKWTAPSRKFSLQEIRDIKEESHWAGIPNQIDPSAIETLNRESVKHWDSLANAFVVATCNLVLRVLGMNLDEEIAQYRQTGLYRELRRVINEFLNQLRTEFLDDSMAHYQIEQQRPFTMAQLLHKESQKNALRALIVGRNRSRARTYLRGAGFDVDDESNIANVIKSLGPDGYSQEIEMMASSRAYYEIASSRFLDVICQSAYAKVFSKCRDELIDVINDQLNANSVDRCMELMAEDPERQRRRITLFGERAKLSKAQEWMDSIRRNDDYEDTEMSEITADVEHWMKEDADNDRKREVLVEKLKRSSQKPRRKVTAKETEVKQKTQEFAKALADIVGLGVTHRDLYKQLTDVLANLHKPTEDLNNARSPRRSVVRIVSYGN</sequence>